<dbReference type="EMBL" id="LFTY01000002">
    <property type="protein sequence ID" value="KMW58130.1"/>
    <property type="molecule type" value="Genomic_DNA"/>
</dbReference>
<dbReference type="STRING" id="1675527.AIOL_003101"/>
<dbReference type="Gene3D" id="3.40.50.720">
    <property type="entry name" value="NAD(P)-binding Rossmann-like Domain"/>
    <property type="match status" value="1"/>
</dbReference>
<dbReference type="InterPro" id="IPR036291">
    <property type="entry name" value="NAD(P)-bd_dom_sf"/>
</dbReference>
<dbReference type="OrthoDB" id="9780084at2"/>
<keyword evidence="2 3" id="KW-0560">Oxidoreductase</keyword>
<dbReference type="EC" id="1.1.1.100" evidence="3"/>
<accession>A0A0J9E5V9</accession>
<protein>
    <submittedName>
        <fullName evidence="3">3-oxoacyl-[acyl-carrier protein] reductase</fullName>
        <ecNumber evidence="3">1.1.1.100</ecNumber>
    </submittedName>
</protein>
<dbReference type="Pfam" id="PF13561">
    <property type="entry name" value="adh_short_C2"/>
    <property type="match status" value="1"/>
</dbReference>
<gene>
    <name evidence="3" type="ORF">AIOL_003101</name>
</gene>
<evidence type="ECO:0000313" key="4">
    <source>
        <dbReference type="Proteomes" id="UP000037178"/>
    </source>
</evidence>
<dbReference type="PATRIC" id="fig|1675527.3.peg.3243"/>
<dbReference type="FunFam" id="3.40.50.720:FF:000084">
    <property type="entry name" value="Short-chain dehydrogenase reductase"/>
    <property type="match status" value="1"/>
</dbReference>
<reference evidence="3 4" key="1">
    <citation type="submission" date="2015-06" db="EMBL/GenBank/DDBJ databases">
        <title>Draft genome sequence of an Alphaproteobacteria species associated to the Mediterranean sponge Oscarella lobularis.</title>
        <authorList>
            <person name="Jourda C."/>
            <person name="Santini S."/>
            <person name="Claverie J.-M."/>
        </authorList>
    </citation>
    <scope>NUCLEOTIDE SEQUENCE [LARGE SCALE GENOMIC DNA]</scope>
    <source>
        <strain evidence="3">IGS</strain>
    </source>
</reference>
<sequence length="261" mass="27539">MAEGRFANKVVMITGAAGGFGAAAARRFAEEGAKLVLSDLDKRGLEAMASKLPTGSQVFRQGVDIKCEKQVMSHIEQSAEMLGDIDIAINNAGIGQSLAPLQATEEAEFDRVMAVNAKGVFLCMKHQLPRMIARRGGTILNLASAAGLVGSGHLAAYAASKHAVIGLTRSAADEVARYGIRVNALCPSFAPTELFNEMADEMAGKHGTDRQGAYDRVTARIPMRRVATVDEVVQAMLWACDPANSFMTGQAISIDGGLTAV</sequence>
<comment type="caution">
    <text evidence="3">The sequence shown here is derived from an EMBL/GenBank/DDBJ whole genome shotgun (WGS) entry which is preliminary data.</text>
</comment>
<dbReference type="PRINTS" id="PR00080">
    <property type="entry name" value="SDRFAMILY"/>
</dbReference>
<proteinExistence type="inferred from homology"/>
<dbReference type="CDD" id="cd05233">
    <property type="entry name" value="SDR_c"/>
    <property type="match status" value="1"/>
</dbReference>
<dbReference type="PRINTS" id="PR00081">
    <property type="entry name" value="GDHRDH"/>
</dbReference>
<keyword evidence="4" id="KW-1185">Reference proteome</keyword>
<evidence type="ECO:0000313" key="3">
    <source>
        <dbReference type="EMBL" id="KMW58130.1"/>
    </source>
</evidence>
<evidence type="ECO:0000256" key="1">
    <source>
        <dbReference type="ARBA" id="ARBA00006484"/>
    </source>
</evidence>
<dbReference type="GO" id="GO:0004316">
    <property type="term" value="F:3-oxoacyl-[acyl-carrier-protein] reductase (NADPH) activity"/>
    <property type="evidence" value="ECO:0007669"/>
    <property type="project" value="UniProtKB-EC"/>
</dbReference>
<dbReference type="PROSITE" id="PS00061">
    <property type="entry name" value="ADH_SHORT"/>
    <property type="match status" value="1"/>
</dbReference>
<dbReference type="InterPro" id="IPR020904">
    <property type="entry name" value="Sc_DH/Rdtase_CS"/>
</dbReference>
<comment type="similarity">
    <text evidence="1">Belongs to the short-chain dehydrogenases/reductases (SDR) family.</text>
</comment>
<evidence type="ECO:0000256" key="2">
    <source>
        <dbReference type="ARBA" id="ARBA00023002"/>
    </source>
</evidence>
<dbReference type="NCBIfam" id="NF005559">
    <property type="entry name" value="PRK07231.1"/>
    <property type="match status" value="1"/>
</dbReference>
<name>A0A0J9E5V9_9RHOB</name>
<dbReference type="AlphaFoldDB" id="A0A0J9E5V9"/>
<dbReference type="InterPro" id="IPR002347">
    <property type="entry name" value="SDR_fam"/>
</dbReference>
<organism evidence="3 4">
    <name type="scientific">Candidatus Rhodobacter oscarellae</name>
    <dbReference type="NCBI Taxonomy" id="1675527"/>
    <lineage>
        <taxon>Bacteria</taxon>
        <taxon>Pseudomonadati</taxon>
        <taxon>Pseudomonadota</taxon>
        <taxon>Alphaproteobacteria</taxon>
        <taxon>Rhodobacterales</taxon>
        <taxon>Rhodobacter group</taxon>
        <taxon>Rhodobacter</taxon>
    </lineage>
</organism>
<dbReference type="SUPFAM" id="SSF51735">
    <property type="entry name" value="NAD(P)-binding Rossmann-fold domains"/>
    <property type="match status" value="1"/>
</dbReference>
<dbReference type="Proteomes" id="UP000037178">
    <property type="component" value="Unassembled WGS sequence"/>
</dbReference>
<dbReference type="PANTHER" id="PTHR24321">
    <property type="entry name" value="DEHYDROGENASES, SHORT CHAIN"/>
    <property type="match status" value="1"/>
</dbReference>
<dbReference type="PANTHER" id="PTHR24321:SF8">
    <property type="entry name" value="ESTRADIOL 17-BETA-DEHYDROGENASE 8-RELATED"/>
    <property type="match status" value="1"/>
</dbReference>